<accession>A0A1I5GNP7</accession>
<dbReference type="InterPro" id="IPR011990">
    <property type="entry name" value="TPR-like_helical_dom_sf"/>
</dbReference>
<dbReference type="OrthoDB" id="9793489at2"/>
<dbReference type="Pfam" id="PF13181">
    <property type="entry name" value="TPR_8"/>
    <property type="match status" value="1"/>
</dbReference>
<organism evidence="2 3">
    <name type="scientific">Paenimyroides ummariense</name>
    <dbReference type="NCBI Taxonomy" id="913024"/>
    <lineage>
        <taxon>Bacteria</taxon>
        <taxon>Pseudomonadati</taxon>
        <taxon>Bacteroidota</taxon>
        <taxon>Flavobacteriia</taxon>
        <taxon>Flavobacteriales</taxon>
        <taxon>Flavobacteriaceae</taxon>
        <taxon>Paenimyroides</taxon>
    </lineage>
</organism>
<protein>
    <submittedName>
        <fullName evidence="2">Tetratricopeptide repeat-containing protein</fullName>
    </submittedName>
</protein>
<proteinExistence type="predicted"/>
<dbReference type="Proteomes" id="UP000199036">
    <property type="component" value="Unassembled WGS sequence"/>
</dbReference>
<reference evidence="3" key="1">
    <citation type="submission" date="2016-10" db="EMBL/GenBank/DDBJ databases">
        <authorList>
            <person name="Varghese N."/>
            <person name="Submissions S."/>
        </authorList>
    </citation>
    <scope>NUCLEOTIDE SEQUENCE [LARGE SCALE GENOMIC DNA]</scope>
    <source>
        <strain evidence="3">DS-12</strain>
    </source>
</reference>
<dbReference type="SUPFAM" id="SSF48452">
    <property type="entry name" value="TPR-like"/>
    <property type="match status" value="1"/>
</dbReference>
<keyword evidence="3" id="KW-1185">Reference proteome</keyword>
<dbReference type="InterPro" id="IPR019734">
    <property type="entry name" value="TPR_rpt"/>
</dbReference>
<sequence length="291" mass="33553">MRNTILKTLLLVCFIATGGYSQNNRELQQMADDDQSARNVANIDWEKLNGADSLRRIRVLELIKSGKVVTGTDHLNAGIIFQHGNDTIASALAVKSFKTALELDGSLNKWWYPAAVDRDLMRRKLPQIYGTQFIKDHTTDEKWQRYTIDTTKVTDEERRYYGVETLAEQELKERLMNQQSVSEFYQKTKSISETIEEIKRQFKQGTLSAYNISEEAVNNFGYELLSKDHNNEALKVFELNTRLYPDAYNTFDSYGELLLKMGRKKEAVKAYKESVRLNPENENAVKILKSL</sequence>
<evidence type="ECO:0000313" key="2">
    <source>
        <dbReference type="EMBL" id="SFO37530.1"/>
    </source>
</evidence>
<dbReference type="PROSITE" id="PS50005">
    <property type="entry name" value="TPR"/>
    <property type="match status" value="1"/>
</dbReference>
<keyword evidence="1" id="KW-0802">TPR repeat</keyword>
<dbReference type="AlphaFoldDB" id="A0A1I5GNP7"/>
<dbReference type="EMBL" id="FOVI01000046">
    <property type="protein sequence ID" value="SFO37530.1"/>
    <property type="molecule type" value="Genomic_DNA"/>
</dbReference>
<dbReference type="RefSeq" id="WP_091526502.1">
    <property type="nucleotide sequence ID" value="NZ_FOVI01000046.1"/>
</dbReference>
<dbReference type="Gene3D" id="1.25.40.10">
    <property type="entry name" value="Tetratricopeptide repeat domain"/>
    <property type="match status" value="1"/>
</dbReference>
<dbReference type="STRING" id="913024.SAMN05421741_1467"/>
<feature type="repeat" description="TPR" evidence="1">
    <location>
        <begin position="248"/>
        <end position="281"/>
    </location>
</feature>
<name>A0A1I5GNP7_9FLAO</name>
<evidence type="ECO:0000256" key="1">
    <source>
        <dbReference type="PROSITE-ProRule" id="PRU00339"/>
    </source>
</evidence>
<evidence type="ECO:0000313" key="3">
    <source>
        <dbReference type="Proteomes" id="UP000199036"/>
    </source>
</evidence>
<gene>
    <name evidence="2" type="ORF">SAMN05421741_1467</name>
</gene>